<gene>
    <name evidence="5" type="ORF">BBD42_23445</name>
</gene>
<reference evidence="5" key="1">
    <citation type="submission" date="2016-08" db="EMBL/GenBank/DDBJ databases">
        <title>Complete Genome Seqeunce of Paenibacillus sp. BIHB 4019 from tea rhizoplane.</title>
        <authorList>
            <person name="Thakur R."/>
            <person name="Swarnkar M.K."/>
            <person name="Gulati A."/>
        </authorList>
    </citation>
    <scope>NUCLEOTIDE SEQUENCE [LARGE SCALE GENOMIC DNA]</scope>
    <source>
        <strain evidence="5">BIHB4019</strain>
    </source>
</reference>
<dbReference type="InterPro" id="IPR017871">
    <property type="entry name" value="ABC_transporter-like_CS"/>
</dbReference>
<sequence>MANSDPALTLRQVTHVYVNDKGASLAVEDMNLTVQRGEFVSLVGPSGCGKTTVLSMLAGLFLPTRGEVLLNNRQVKQPSTLVGYMLQQDYLFPWRTILDNAALGLELTGNKTQAALETVAELLAELGLPGAGARYPHELSGGMRQRVALARTLATEPEVLLLDEPFSALDLHIKLQLEDLVQVTLRKLGKTALLVTHDLSEAVAMSDRVIVLAANPGRIRYELTIPDSIRQASPMKARQLPEFQPLFDQLWAELDAAEKTLWEGSESNEG</sequence>
<evidence type="ECO:0000256" key="3">
    <source>
        <dbReference type="ARBA" id="ARBA00022840"/>
    </source>
</evidence>
<evidence type="ECO:0000256" key="2">
    <source>
        <dbReference type="ARBA" id="ARBA00022741"/>
    </source>
</evidence>
<dbReference type="Pfam" id="PF00005">
    <property type="entry name" value="ABC_tran"/>
    <property type="match status" value="1"/>
</dbReference>
<feature type="domain" description="ABC transporter" evidence="4">
    <location>
        <begin position="8"/>
        <end position="239"/>
    </location>
</feature>
<dbReference type="InterPro" id="IPR003593">
    <property type="entry name" value="AAA+_ATPase"/>
</dbReference>
<proteinExistence type="predicted"/>
<protein>
    <submittedName>
        <fullName evidence="5">Spermidine/putrescine ABC transporter ATP-binding protein</fullName>
    </submittedName>
</protein>
<evidence type="ECO:0000256" key="1">
    <source>
        <dbReference type="ARBA" id="ARBA00022448"/>
    </source>
</evidence>
<dbReference type="InterPro" id="IPR027417">
    <property type="entry name" value="P-loop_NTPase"/>
</dbReference>
<dbReference type="PANTHER" id="PTHR42788:SF21">
    <property type="entry name" value="ABC TRANSPORTER ATP-BINDING PROTEIN"/>
    <property type="match status" value="1"/>
</dbReference>
<dbReference type="PROSITE" id="PS00211">
    <property type="entry name" value="ABC_TRANSPORTER_1"/>
    <property type="match status" value="1"/>
</dbReference>
<organism evidence="5">
    <name type="scientific">Paenibacillus sp. BIHB 4019</name>
    <dbReference type="NCBI Taxonomy" id="1870819"/>
    <lineage>
        <taxon>Bacteria</taxon>
        <taxon>Bacillati</taxon>
        <taxon>Bacillota</taxon>
        <taxon>Bacilli</taxon>
        <taxon>Bacillales</taxon>
        <taxon>Paenibacillaceae</taxon>
        <taxon>Paenibacillus</taxon>
    </lineage>
</organism>
<dbReference type="GO" id="GO:0016887">
    <property type="term" value="F:ATP hydrolysis activity"/>
    <property type="evidence" value="ECO:0007669"/>
    <property type="project" value="InterPro"/>
</dbReference>
<keyword evidence="3 5" id="KW-0067">ATP-binding</keyword>
<dbReference type="SMART" id="SM00382">
    <property type="entry name" value="AAA"/>
    <property type="match status" value="1"/>
</dbReference>
<evidence type="ECO:0000313" key="5">
    <source>
        <dbReference type="EMBL" id="ANY69108.1"/>
    </source>
</evidence>
<name>A0A1B2DN19_9BACL</name>
<dbReference type="EMBL" id="CP016808">
    <property type="protein sequence ID" value="ANY69108.1"/>
    <property type="molecule type" value="Genomic_DNA"/>
</dbReference>
<dbReference type="AlphaFoldDB" id="A0A1B2DN19"/>
<dbReference type="PROSITE" id="PS50893">
    <property type="entry name" value="ABC_TRANSPORTER_2"/>
    <property type="match status" value="1"/>
</dbReference>
<evidence type="ECO:0000259" key="4">
    <source>
        <dbReference type="PROSITE" id="PS50893"/>
    </source>
</evidence>
<accession>A0A1B2DN19</accession>
<dbReference type="PANTHER" id="PTHR42788">
    <property type="entry name" value="TAURINE IMPORT ATP-BINDING PROTEIN-RELATED"/>
    <property type="match status" value="1"/>
</dbReference>
<keyword evidence="2" id="KW-0547">Nucleotide-binding</keyword>
<dbReference type="SUPFAM" id="SSF52540">
    <property type="entry name" value="P-loop containing nucleoside triphosphate hydrolases"/>
    <property type="match status" value="1"/>
</dbReference>
<dbReference type="GO" id="GO:0005524">
    <property type="term" value="F:ATP binding"/>
    <property type="evidence" value="ECO:0007669"/>
    <property type="project" value="UniProtKB-KW"/>
</dbReference>
<dbReference type="Gene3D" id="3.40.50.300">
    <property type="entry name" value="P-loop containing nucleotide triphosphate hydrolases"/>
    <property type="match status" value="1"/>
</dbReference>
<dbReference type="CDD" id="cd03293">
    <property type="entry name" value="ABC_NrtD_SsuB_transporters"/>
    <property type="match status" value="1"/>
</dbReference>
<dbReference type="InterPro" id="IPR050166">
    <property type="entry name" value="ABC_transporter_ATP-bind"/>
</dbReference>
<keyword evidence="1" id="KW-0813">Transport</keyword>
<dbReference type="InterPro" id="IPR003439">
    <property type="entry name" value="ABC_transporter-like_ATP-bd"/>
</dbReference>
<dbReference type="RefSeq" id="WP_056028086.1">
    <property type="nucleotide sequence ID" value="NZ_CP016808.1"/>
</dbReference>